<evidence type="ECO:0000313" key="7">
    <source>
        <dbReference type="EMBL" id="SFW51283.1"/>
    </source>
</evidence>
<keyword evidence="3 5" id="KW-0663">Pyridoxal phosphate</keyword>
<dbReference type="EMBL" id="FPIZ01000006">
    <property type="protein sequence ID" value="SFW51283.1"/>
    <property type="molecule type" value="Genomic_DNA"/>
</dbReference>
<dbReference type="RefSeq" id="WP_072359945.1">
    <property type="nucleotide sequence ID" value="NZ_CP139972.1"/>
</dbReference>
<dbReference type="SUPFAM" id="SSF53686">
    <property type="entry name" value="Tryptophan synthase beta subunit-like PLP-dependent enzymes"/>
    <property type="match status" value="1"/>
</dbReference>
<name>A0A1K1PUX6_9BACT</name>
<comment type="cofactor">
    <cofactor evidence="1">
        <name>pyridoxal 5'-phosphate</name>
        <dbReference type="ChEBI" id="CHEBI:597326"/>
    </cofactor>
</comment>
<feature type="modified residue" description="N6-(pyridoxal phosphate)lysine" evidence="5">
    <location>
        <position position="39"/>
    </location>
</feature>
<sequence length="295" mass="32210">MFDYNNIRLQYISPTWLPGTIQAAMLRLDLLHGAVSGNKWFKLQCNVAAAKAQGREHIVTFGGAYSNHLAATAAACQLLGIRCTAVVRGAAAPELSHTLQLAQQQGMRLHFVTREAYRDKETTDWTSLFPNAYIVPEGGHNAAGAKGCEEILPLKDCSAFTHILCAVGTGTTLAGLINSAQPQQQLKGYVVLKGASYLEHEVRSLLLRDQSPQWELVHEHHGGGYAKVKPELIAFMNQFYEETQIPLDIVYTGKLVQGFKKDLESGVFPPGSRVLLIHSGGLQGNLSLKPGELSY</sequence>
<evidence type="ECO:0000256" key="1">
    <source>
        <dbReference type="ARBA" id="ARBA00001933"/>
    </source>
</evidence>
<evidence type="ECO:0000313" key="8">
    <source>
        <dbReference type="EMBL" id="WQG92828.1"/>
    </source>
</evidence>
<dbReference type="STRING" id="1004.SAMN05661012_02255"/>
<accession>A0A1K1PUX6</accession>
<dbReference type="PANTHER" id="PTHR43780:SF2">
    <property type="entry name" value="1-AMINOCYCLOPROPANE-1-CARBOXYLATE DEAMINASE-RELATED"/>
    <property type="match status" value="1"/>
</dbReference>
<dbReference type="PIRSF" id="PIRSF006278">
    <property type="entry name" value="ACCD_DCysDesulf"/>
    <property type="match status" value="1"/>
</dbReference>
<dbReference type="EMBL" id="CP140154">
    <property type="protein sequence ID" value="WQG92828.1"/>
    <property type="molecule type" value="Genomic_DNA"/>
</dbReference>
<gene>
    <name evidence="7" type="ORF">SAMN05661012_02255</name>
    <name evidence="8" type="ORF">SR876_15015</name>
</gene>
<evidence type="ECO:0000256" key="3">
    <source>
        <dbReference type="ARBA" id="ARBA00022898"/>
    </source>
</evidence>
<dbReference type="Pfam" id="PF00291">
    <property type="entry name" value="PALP"/>
    <property type="match status" value="1"/>
</dbReference>
<evidence type="ECO:0000256" key="5">
    <source>
        <dbReference type="PIRSR" id="PIRSR006278-2"/>
    </source>
</evidence>
<reference evidence="7 9" key="1">
    <citation type="submission" date="2016-11" db="EMBL/GenBank/DDBJ databases">
        <authorList>
            <person name="Jaros S."/>
            <person name="Januszkiewicz K."/>
            <person name="Wedrychowicz H."/>
        </authorList>
    </citation>
    <scope>NUCLEOTIDE SEQUENCE [LARGE SCALE GENOMIC DNA]</scope>
    <source>
        <strain evidence="7 9">DSM 784</strain>
    </source>
</reference>
<dbReference type="PANTHER" id="PTHR43780">
    <property type="entry name" value="1-AMINOCYCLOPROPANE-1-CARBOXYLATE DEAMINASE-RELATED"/>
    <property type="match status" value="1"/>
</dbReference>
<dbReference type="AlphaFoldDB" id="A0A1K1PUX6"/>
<dbReference type="InterPro" id="IPR036052">
    <property type="entry name" value="TrpB-like_PALP_sf"/>
</dbReference>
<evidence type="ECO:0000313" key="9">
    <source>
        <dbReference type="Proteomes" id="UP000183788"/>
    </source>
</evidence>
<evidence type="ECO:0000259" key="6">
    <source>
        <dbReference type="Pfam" id="PF00291"/>
    </source>
</evidence>
<dbReference type="InterPro" id="IPR027278">
    <property type="entry name" value="ACCD_DCysDesulf"/>
</dbReference>
<dbReference type="GO" id="GO:0019148">
    <property type="term" value="F:D-cysteine desulfhydrase activity"/>
    <property type="evidence" value="ECO:0007669"/>
    <property type="project" value="TreeGrafter"/>
</dbReference>
<evidence type="ECO:0000313" key="10">
    <source>
        <dbReference type="Proteomes" id="UP001326715"/>
    </source>
</evidence>
<dbReference type="InterPro" id="IPR001926">
    <property type="entry name" value="TrpB-like_PALP"/>
</dbReference>
<dbReference type="Gene3D" id="3.40.50.1100">
    <property type="match status" value="2"/>
</dbReference>
<proteinExistence type="inferred from homology"/>
<evidence type="ECO:0000256" key="2">
    <source>
        <dbReference type="ARBA" id="ARBA00008639"/>
    </source>
</evidence>
<feature type="active site" description="Nucleophile" evidence="4">
    <location>
        <position position="66"/>
    </location>
</feature>
<evidence type="ECO:0000256" key="4">
    <source>
        <dbReference type="PIRSR" id="PIRSR006278-1"/>
    </source>
</evidence>
<dbReference type="Proteomes" id="UP000183788">
    <property type="component" value="Unassembled WGS sequence"/>
</dbReference>
<keyword evidence="10" id="KW-1185">Reference proteome</keyword>
<dbReference type="Proteomes" id="UP001326715">
    <property type="component" value="Chromosome"/>
</dbReference>
<dbReference type="OrthoDB" id="9801249at2"/>
<reference evidence="8 10" key="2">
    <citation type="submission" date="2023-11" db="EMBL/GenBank/DDBJ databases">
        <title>MicrobeMod: A computational toolkit for identifying prokaryotic methylation and restriction-modification with nanopore sequencing.</title>
        <authorList>
            <person name="Crits-Christoph A."/>
            <person name="Kang S.C."/>
            <person name="Lee H."/>
            <person name="Ostrov N."/>
        </authorList>
    </citation>
    <scope>NUCLEOTIDE SEQUENCE [LARGE SCALE GENOMIC DNA]</scope>
    <source>
        <strain evidence="8 10">ATCC 23090</strain>
    </source>
</reference>
<protein>
    <submittedName>
        <fullName evidence="7">1-aminocyclopropane-1-carboxylate deaminase</fullName>
    </submittedName>
    <submittedName>
        <fullName evidence="8">Pyridoxal-phosphate dependent enzyme</fullName>
    </submittedName>
</protein>
<organism evidence="7 9">
    <name type="scientific">Chitinophaga sancti</name>
    <dbReference type="NCBI Taxonomy" id="1004"/>
    <lineage>
        <taxon>Bacteria</taxon>
        <taxon>Pseudomonadati</taxon>
        <taxon>Bacteroidota</taxon>
        <taxon>Chitinophagia</taxon>
        <taxon>Chitinophagales</taxon>
        <taxon>Chitinophagaceae</taxon>
        <taxon>Chitinophaga</taxon>
    </lineage>
</organism>
<feature type="domain" description="Tryptophan synthase beta chain-like PALP" evidence="6">
    <location>
        <begin position="28"/>
        <end position="280"/>
    </location>
</feature>
<comment type="similarity">
    <text evidence="2">Belongs to the ACC deaminase/D-cysteine desulfhydrase family.</text>
</comment>